<dbReference type="EMBL" id="QXGC01000176">
    <property type="protein sequence ID" value="KAE9246142.1"/>
    <property type="molecule type" value="Genomic_DNA"/>
</dbReference>
<evidence type="ECO:0000313" key="2">
    <source>
        <dbReference type="EMBL" id="KAE9246142.1"/>
    </source>
</evidence>
<reference evidence="3 4" key="1">
    <citation type="submission" date="2018-09" db="EMBL/GenBank/DDBJ databases">
        <title>Genomic investigation of the strawberry pathogen Phytophthora fragariae indicates pathogenicity is determined by transcriptional variation in three key races.</title>
        <authorList>
            <person name="Adams T.M."/>
            <person name="Armitage A.D."/>
            <person name="Sobczyk M.K."/>
            <person name="Bates H.J."/>
            <person name="Dunwell J.M."/>
            <person name="Nellist C.F."/>
            <person name="Harrison R.J."/>
        </authorList>
    </citation>
    <scope>NUCLEOTIDE SEQUENCE [LARGE SCALE GENOMIC DNA]</scope>
    <source>
        <strain evidence="2 3">BC-23</strain>
        <strain evidence="1 4">ONT-3</strain>
    </source>
</reference>
<evidence type="ECO:0000313" key="1">
    <source>
        <dbReference type="EMBL" id="KAE9120937.1"/>
    </source>
</evidence>
<protein>
    <submittedName>
        <fullName evidence="1">Uncharacterized protein</fullName>
    </submittedName>
</protein>
<organism evidence="1 4">
    <name type="scientific">Phytophthora fragariae</name>
    <dbReference type="NCBI Taxonomy" id="53985"/>
    <lineage>
        <taxon>Eukaryota</taxon>
        <taxon>Sar</taxon>
        <taxon>Stramenopiles</taxon>
        <taxon>Oomycota</taxon>
        <taxon>Peronosporomycetes</taxon>
        <taxon>Peronosporales</taxon>
        <taxon>Peronosporaceae</taxon>
        <taxon>Phytophthora</taxon>
    </lineage>
</organism>
<evidence type="ECO:0000313" key="4">
    <source>
        <dbReference type="Proteomes" id="UP000488956"/>
    </source>
</evidence>
<dbReference type="AlphaFoldDB" id="A0A6G0LI52"/>
<evidence type="ECO:0000313" key="3">
    <source>
        <dbReference type="Proteomes" id="UP000476176"/>
    </source>
</evidence>
<name>A0A6G0LI52_9STRA</name>
<sequence>MTAIDAAPPGRWAFLYPWCRVLRHKLNLEGQTAENSARWEYHSVEVRLPHAPDKADVHALRRIREALDLLARVALVDNAAWRVLLQQQCRVARDEDDQPLDSEFRPRFRFVFNEKFLEPGALSPAAVCKEFFLTTHTQRASDDYMEARRALTEVEASLGRDVDVETPVPFELQFELMTLPDDTLETHLRDLNAVLGVLQAQQRREIGAGGLLPLELESIRLDIGGVTMSWSLTQRLTSLLTSGLPFSLFAFSLKKPTEENYEGMREYVGRFLRTVCGQAPRDGHFVDAKQGGVKMLSVGCHDCDEWQFAALCSAIGSASVTKRLALYGVYSRSDTAEVRRWKWQWLAYALFRTSTDSSVQRALITAHHLTHEVTLAIAVAIHSNSPPATVSAEIVRDESLLNLDAWRHDTSGYFVKDTELKLLDPTQGGNGGSASILLEEDSWLHIVNDDDDDNFNVVVPGFGIARVDKFCATQVERRQHQTTDTASCGLKALNLGLGYHSGDDGGEVFADFLQLIGSRLQSLGLYAMGSYPISMASIGQACPQLTDLVIQDMELSNPSAFCLDVERSHCKLKCLRLVNAFSSNDQITRFAQTIATSSSHMAQHLTELGISGSEASCRLDETNVQTFLSMLQTNHKLTYVSLGMNVELQTLHDENFRRHHGEPLPIVKDKLPTVNKLAFLSAVRGRQQATTELDDGVLTHILGFAANCATRAVRIHYDD</sequence>
<dbReference type="Proteomes" id="UP000488956">
    <property type="component" value="Unassembled WGS sequence"/>
</dbReference>
<dbReference type="Gene3D" id="3.80.10.10">
    <property type="entry name" value="Ribonuclease Inhibitor"/>
    <property type="match status" value="1"/>
</dbReference>
<proteinExistence type="predicted"/>
<dbReference type="InterPro" id="IPR032675">
    <property type="entry name" value="LRR_dom_sf"/>
</dbReference>
<dbReference type="EMBL" id="QXFX01000309">
    <property type="protein sequence ID" value="KAE9120937.1"/>
    <property type="molecule type" value="Genomic_DNA"/>
</dbReference>
<gene>
    <name evidence="2" type="ORF">PF004_g4931</name>
    <name evidence="1" type="ORF">PF010_g7301</name>
</gene>
<comment type="caution">
    <text evidence="1">The sequence shown here is derived from an EMBL/GenBank/DDBJ whole genome shotgun (WGS) entry which is preliminary data.</text>
</comment>
<dbReference type="Proteomes" id="UP000476176">
    <property type="component" value="Unassembled WGS sequence"/>
</dbReference>
<dbReference type="SUPFAM" id="SSF52047">
    <property type="entry name" value="RNI-like"/>
    <property type="match status" value="1"/>
</dbReference>
<accession>A0A6G0LI52</accession>